<sequence length="166" mass="19370">MLGWFGVDRSRPAIRNWWQSFADSHEQTFTAGPDRVAVDEKQVQLAEEHDVWLYAAIDIDSKVVLHARLSETRGTDPATSFLRELQEKHRVEDAEFLVGGMGYLTALAKTDFSGHHDYTDRNIVEKLLQTFTMRIGRFHETWNGSQPSPERWLTAYVYYYNHLRNH</sequence>
<gene>
    <name evidence="1" type="ORF">ACFQE6_07590</name>
</gene>
<protein>
    <submittedName>
        <fullName evidence="1">DDE-type integrase/transposase/recombinase</fullName>
    </submittedName>
</protein>
<proteinExistence type="predicted"/>
<dbReference type="RefSeq" id="WP_273737931.1">
    <property type="nucleotide sequence ID" value="NZ_JAQIVI010000106.1"/>
</dbReference>
<reference evidence="1 2" key="1">
    <citation type="journal article" date="2019" name="Int. J. Syst. Evol. Microbiol.">
        <title>The Global Catalogue of Microorganisms (GCM) 10K type strain sequencing project: providing services to taxonomists for standard genome sequencing and annotation.</title>
        <authorList>
            <consortium name="The Broad Institute Genomics Platform"/>
            <consortium name="The Broad Institute Genome Sequencing Center for Infectious Disease"/>
            <person name="Wu L."/>
            <person name="Ma J."/>
        </authorList>
    </citation>
    <scope>NUCLEOTIDE SEQUENCE [LARGE SCALE GENOMIC DNA]</scope>
    <source>
        <strain evidence="1 2">LMG 29247</strain>
    </source>
</reference>
<dbReference type="EMBL" id="JBHSWV010000106">
    <property type="protein sequence ID" value="MFC6764878.1"/>
    <property type="molecule type" value="Genomic_DNA"/>
</dbReference>
<name>A0ABD5SIK4_9EURY</name>
<evidence type="ECO:0000313" key="2">
    <source>
        <dbReference type="Proteomes" id="UP001596383"/>
    </source>
</evidence>
<dbReference type="PANTHER" id="PTHR39967:SF1">
    <property type="entry name" value="ISH14-TYPE TRANSPOSASE HSIRS44"/>
    <property type="match status" value="1"/>
</dbReference>
<accession>A0ABD5SIK4</accession>
<dbReference type="AlphaFoldDB" id="A0ABD5SIK4"/>
<comment type="caution">
    <text evidence="1">The sequence shown here is derived from an EMBL/GenBank/DDBJ whole genome shotgun (WGS) entry which is preliminary data.</text>
</comment>
<dbReference type="PANTHER" id="PTHR39967">
    <property type="match status" value="1"/>
</dbReference>
<keyword evidence="2" id="KW-1185">Reference proteome</keyword>
<dbReference type="Proteomes" id="UP001596383">
    <property type="component" value="Unassembled WGS sequence"/>
</dbReference>
<organism evidence="1 2">
    <name type="scientific">Natrinema soli</name>
    <dbReference type="NCBI Taxonomy" id="1930624"/>
    <lineage>
        <taxon>Archaea</taxon>
        <taxon>Methanobacteriati</taxon>
        <taxon>Methanobacteriota</taxon>
        <taxon>Stenosarchaea group</taxon>
        <taxon>Halobacteria</taxon>
        <taxon>Halobacteriales</taxon>
        <taxon>Natrialbaceae</taxon>
        <taxon>Natrinema</taxon>
    </lineage>
</organism>
<dbReference type="SUPFAM" id="SSF53098">
    <property type="entry name" value="Ribonuclease H-like"/>
    <property type="match status" value="1"/>
</dbReference>
<evidence type="ECO:0000313" key="1">
    <source>
        <dbReference type="EMBL" id="MFC6764878.1"/>
    </source>
</evidence>
<dbReference type="InterPro" id="IPR012337">
    <property type="entry name" value="RNaseH-like_sf"/>
</dbReference>